<dbReference type="Gene3D" id="3.60.110.10">
    <property type="entry name" value="Carbon-nitrogen hydrolase"/>
    <property type="match status" value="1"/>
</dbReference>
<dbReference type="InterPro" id="IPR003010">
    <property type="entry name" value="C-N_Hydrolase"/>
</dbReference>
<sequence>MVSIPKLPLRIAVVQFSPKIGQIRGNIARATELCKTIEPHSVDLVCLPEMIFTGYTFPDATSISSVLEEPSSGPTSTFCAELAERLRCYVVAGYPERLHPEEVPSGADEDQPVGANSAVMYGPNGDLINNYRKTNLYETDATWAKAGTGFATIKLPPPLRTVCLGICMDLNAQPPYDWTIEEGPYELASHCLDHKADVLILLNAWLQSEKGSQEDDTDWSTLNFWATRLRPLWAESDNSSDKPILIPPDVRRTVVIACNRSGEENGVKFAGSSAYFDMKVGSGRPRLLDVMGKDEEGVRIWTSPQ</sequence>
<feature type="domain" description="CN hydrolase" evidence="1">
    <location>
        <begin position="9"/>
        <end position="305"/>
    </location>
</feature>
<reference evidence="2" key="1">
    <citation type="submission" date="2020-11" db="EMBL/GenBank/DDBJ databases">
        <authorList>
            <consortium name="DOE Joint Genome Institute"/>
            <person name="Ahrendt S."/>
            <person name="Riley R."/>
            <person name="Andreopoulos W."/>
            <person name="Labutti K."/>
            <person name="Pangilinan J."/>
            <person name="Ruiz-Duenas F.J."/>
            <person name="Barrasa J.M."/>
            <person name="Sanchez-Garcia M."/>
            <person name="Camarero S."/>
            <person name="Miyauchi S."/>
            <person name="Serrano A."/>
            <person name="Linde D."/>
            <person name="Babiker R."/>
            <person name="Drula E."/>
            <person name="Ayuso-Fernandez I."/>
            <person name="Pacheco R."/>
            <person name="Padilla G."/>
            <person name="Ferreira P."/>
            <person name="Barriuso J."/>
            <person name="Kellner H."/>
            <person name="Castanera R."/>
            <person name="Alfaro M."/>
            <person name="Ramirez L."/>
            <person name="Pisabarro A.G."/>
            <person name="Kuo A."/>
            <person name="Tritt A."/>
            <person name="Lipzen A."/>
            <person name="He G."/>
            <person name="Yan M."/>
            <person name="Ng V."/>
            <person name="Cullen D."/>
            <person name="Martin F."/>
            <person name="Rosso M.-N."/>
            <person name="Henrissat B."/>
            <person name="Hibbett D."/>
            <person name="Martinez A.T."/>
            <person name="Grigoriev I.V."/>
        </authorList>
    </citation>
    <scope>NUCLEOTIDE SEQUENCE</scope>
    <source>
        <strain evidence="2">ATCC 90797</strain>
    </source>
</reference>
<dbReference type="Pfam" id="PF00795">
    <property type="entry name" value="CN_hydrolase"/>
    <property type="match status" value="1"/>
</dbReference>
<accession>A0A9P6DFF0</accession>
<dbReference type="PROSITE" id="PS50263">
    <property type="entry name" value="CN_HYDROLASE"/>
    <property type="match status" value="1"/>
</dbReference>
<dbReference type="GO" id="GO:0008418">
    <property type="term" value="F:protein-N-terminal asparagine amidohydrolase activity"/>
    <property type="evidence" value="ECO:0007669"/>
    <property type="project" value="InterPro"/>
</dbReference>
<evidence type="ECO:0000259" key="1">
    <source>
        <dbReference type="PROSITE" id="PS50263"/>
    </source>
</evidence>
<dbReference type="GO" id="GO:0030163">
    <property type="term" value="P:protein catabolic process"/>
    <property type="evidence" value="ECO:0007669"/>
    <property type="project" value="TreeGrafter"/>
</dbReference>
<protein>
    <submittedName>
        <fullName evidence="2">Carbon-nitrogen hydrolase</fullName>
    </submittedName>
</protein>
<comment type="caution">
    <text evidence="2">The sequence shown here is derived from an EMBL/GenBank/DDBJ whole genome shotgun (WGS) entry which is preliminary data.</text>
</comment>
<dbReference type="AlphaFoldDB" id="A0A9P6DFF0"/>
<dbReference type="InterPro" id="IPR039703">
    <property type="entry name" value="Nta1"/>
</dbReference>
<keyword evidence="3" id="KW-1185">Reference proteome</keyword>
<dbReference type="GO" id="GO:0070773">
    <property type="term" value="F:protein-N-terminal glutamine amidohydrolase activity"/>
    <property type="evidence" value="ECO:0007669"/>
    <property type="project" value="InterPro"/>
</dbReference>
<dbReference type="InterPro" id="IPR036526">
    <property type="entry name" value="C-N_Hydrolase_sf"/>
</dbReference>
<keyword evidence="2" id="KW-0378">Hydrolase</keyword>
<dbReference type="PANTHER" id="PTHR11750">
    <property type="entry name" value="PROTEIN N-TERMINAL AMIDASE"/>
    <property type="match status" value="1"/>
</dbReference>
<organism evidence="2 3">
    <name type="scientific">Pleurotus eryngii</name>
    <name type="common">Boletus of the steppes</name>
    <dbReference type="NCBI Taxonomy" id="5323"/>
    <lineage>
        <taxon>Eukaryota</taxon>
        <taxon>Fungi</taxon>
        <taxon>Dikarya</taxon>
        <taxon>Basidiomycota</taxon>
        <taxon>Agaricomycotina</taxon>
        <taxon>Agaricomycetes</taxon>
        <taxon>Agaricomycetidae</taxon>
        <taxon>Agaricales</taxon>
        <taxon>Pleurotineae</taxon>
        <taxon>Pleurotaceae</taxon>
        <taxon>Pleurotus</taxon>
    </lineage>
</organism>
<name>A0A9P6DFF0_PLEER</name>
<dbReference type="SUPFAM" id="SSF56317">
    <property type="entry name" value="Carbon-nitrogen hydrolase"/>
    <property type="match status" value="1"/>
</dbReference>
<dbReference type="Proteomes" id="UP000807025">
    <property type="component" value="Unassembled WGS sequence"/>
</dbReference>
<dbReference type="EMBL" id="MU154583">
    <property type="protein sequence ID" value="KAF9493600.1"/>
    <property type="molecule type" value="Genomic_DNA"/>
</dbReference>
<proteinExistence type="predicted"/>
<evidence type="ECO:0000313" key="2">
    <source>
        <dbReference type="EMBL" id="KAF9493600.1"/>
    </source>
</evidence>
<evidence type="ECO:0000313" key="3">
    <source>
        <dbReference type="Proteomes" id="UP000807025"/>
    </source>
</evidence>
<gene>
    <name evidence="2" type="ORF">BDN71DRAFT_1394657</name>
</gene>
<dbReference type="PANTHER" id="PTHR11750:SF26">
    <property type="entry name" value="PROTEIN N-TERMINAL AMIDASE"/>
    <property type="match status" value="1"/>
</dbReference>
<dbReference type="OrthoDB" id="201515at2759"/>